<reference evidence="11" key="3">
    <citation type="submission" date="2020-12" db="UniProtKB">
        <authorList>
            <consortium name="EnsemblPlants"/>
        </authorList>
    </citation>
    <scope>IDENTIFICATION</scope>
</reference>
<keyword evidence="6" id="KW-0809">Transit peptide</keyword>
<dbReference type="AlphaFoldDB" id="A0A2K1KNR4"/>
<dbReference type="PANTHER" id="PTHR31403:SF54">
    <property type="entry name" value="PHOSPHOLIPASE A(1) DAD1, CHLOROPLASTIC"/>
    <property type="match status" value="1"/>
</dbReference>
<dbReference type="Proteomes" id="UP000006727">
    <property type="component" value="Chromosome 4"/>
</dbReference>
<dbReference type="Gene3D" id="3.40.50.1820">
    <property type="entry name" value="alpha/beta hydrolase"/>
    <property type="match status" value="1"/>
</dbReference>
<evidence type="ECO:0000256" key="2">
    <source>
        <dbReference type="ARBA" id="ARBA00010701"/>
    </source>
</evidence>
<dbReference type="GO" id="GO:0004620">
    <property type="term" value="F:phospholipase activity"/>
    <property type="evidence" value="ECO:0000318"/>
    <property type="project" value="GO_Central"/>
</dbReference>
<dbReference type="SUPFAM" id="SSF53474">
    <property type="entry name" value="alpha/beta-Hydrolases"/>
    <property type="match status" value="1"/>
</dbReference>
<comment type="similarity">
    <text evidence="2">Belongs to the AB hydrolase superfamily. Lipase family.</text>
</comment>
<accession>A0A2K1KNR4</accession>
<proteinExistence type="inferred from homology"/>
<evidence type="ECO:0000256" key="6">
    <source>
        <dbReference type="ARBA" id="ARBA00022946"/>
    </source>
</evidence>
<dbReference type="FunFam" id="3.40.50.1820:FF:000065">
    <property type="entry name" value="Phospholipase A1-II 3"/>
    <property type="match status" value="1"/>
</dbReference>
<keyword evidence="8" id="KW-0443">Lipid metabolism</keyword>
<evidence type="ECO:0000313" key="11">
    <source>
        <dbReference type="EnsemblPlants" id="PAC:32922746.CDS.1"/>
    </source>
</evidence>
<protein>
    <recommendedName>
        <fullName evidence="9">Fungal lipase-type domain-containing protein</fullName>
    </recommendedName>
</protein>
<dbReference type="GO" id="GO:0009507">
    <property type="term" value="C:chloroplast"/>
    <property type="evidence" value="ECO:0007669"/>
    <property type="project" value="UniProtKB-SubCell"/>
</dbReference>
<name>A0A2K1KNR4_PHYPA</name>
<evidence type="ECO:0000313" key="12">
    <source>
        <dbReference type="Proteomes" id="UP000006727"/>
    </source>
</evidence>
<keyword evidence="3" id="KW-0150">Chloroplast</keyword>
<dbReference type="Gramene" id="Pp3c4_16570V3.1">
    <property type="protein sequence ID" value="PAC:32922746.CDS.1"/>
    <property type="gene ID" value="Pp3c4_16570"/>
</dbReference>
<gene>
    <name evidence="11" type="primary">LOC112280994</name>
    <name evidence="10" type="ORF">PHYPA_006316</name>
</gene>
<feature type="domain" description="Fungal lipase-type" evidence="9">
    <location>
        <begin position="229"/>
        <end position="417"/>
    </location>
</feature>
<dbReference type="CDD" id="cd00519">
    <property type="entry name" value="Lipase_3"/>
    <property type="match status" value="1"/>
</dbReference>
<dbReference type="EnsemblPlants" id="Pp3c4_16570V3.1">
    <property type="protein sequence ID" value="PAC:32922746.CDS.1"/>
    <property type="gene ID" value="Pp3c4_16570"/>
</dbReference>
<reference evidence="10 12" key="2">
    <citation type="journal article" date="2018" name="Plant J.">
        <title>The Physcomitrella patens chromosome-scale assembly reveals moss genome structure and evolution.</title>
        <authorList>
            <person name="Lang D."/>
            <person name="Ullrich K.K."/>
            <person name="Murat F."/>
            <person name="Fuchs J."/>
            <person name="Jenkins J."/>
            <person name="Haas F.B."/>
            <person name="Piednoel M."/>
            <person name="Gundlach H."/>
            <person name="Van Bel M."/>
            <person name="Meyberg R."/>
            <person name="Vives C."/>
            <person name="Morata J."/>
            <person name="Symeonidi A."/>
            <person name="Hiss M."/>
            <person name="Muchero W."/>
            <person name="Kamisugi Y."/>
            <person name="Saleh O."/>
            <person name="Blanc G."/>
            <person name="Decker E.L."/>
            <person name="van Gessel N."/>
            <person name="Grimwood J."/>
            <person name="Hayes R.D."/>
            <person name="Graham S.W."/>
            <person name="Gunter L.E."/>
            <person name="McDaniel S.F."/>
            <person name="Hoernstein S.N.W."/>
            <person name="Larsson A."/>
            <person name="Li F.W."/>
            <person name="Perroud P.F."/>
            <person name="Phillips J."/>
            <person name="Ranjan P."/>
            <person name="Rokshar D.S."/>
            <person name="Rothfels C.J."/>
            <person name="Schneider L."/>
            <person name="Shu S."/>
            <person name="Stevenson D.W."/>
            <person name="Thummler F."/>
            <person name="Tillich M."/>
            <person name="Villarreal Aguilar J.C."/>
            <person name="Widiez T."/>
            <person name="Wong G.K."/>
            <person name="Wymore A."/>
            <person name="Zhang Y."/>
            <person name="Zimmer A.D."/>
            <person name="Quatrano R.S."/>
            <person name="Mayer K.F.X."/>
            <person name="Goodstein D."/>
            <person name="Casacuberta J.M."/>
            <person name="Vandepoele K."/>
            <person name="Reski R."/>
            <person name="Cuming A.C."/>
            <person name="Tuskan G.A."/>
            <person name="Maumus F."/>
            <person name="Salse J."/>
            <person name="Schmutz J."/>
            <person name="Rensing S.A."/>
        </authorList>
    </citation>
    <scope>NUCLEOTIDE SEQUENCE [LARGE SCALE GENOMIC DNA]</scope>
    <source>
        <strain evidence="11 12">cv. Gransden 2004</strain>
    </source>
</reference>
<dbReference type="Pfam" id="PF01764">
    <property type="entry name" value="Lipase_3"/>
    <property type="match status" value="1"/>
</dbReference>
<dbReference type="RefSeq" id="XP_024372792.1">
    <property type="nucleotide sequence ID" value="XM_024517024.2"/>
</dbReference>
<evidence type="ECO:0000313" key="10">
    <source>
        <dbReference type="EMBL" id="PNR55419.1"/>
    </source>
</evidence>
<keyword evidence="5" id="KW-0378">Hydrolase</keyword>
<evidence type="ECO:0000256" key="5">
    <source>
        <dbReference type="ARBA" id="ARBA00022801"/>
    </source>
</evidence>
<organism evidence="10">
    <name type="scientific">Physcomitrium patens</name>
    <name type="common">Spreading-leaved earth moss</name>
    <name type="synonym">Physcomitrella patens</name>
    <dbReference type="NCBI Taxonomy" id="3218"/>
    <lineage>
        <taxon>Eukaryota</taxon>
        <taxon>Viridiplantae</taxon>
        <taxon>Streptophyta</taxon>
        <taxon>Embryophyta</taxon>
        <taxon>Bryophyta</taxon>
        <taxon>Bryophytina</taxon>
        <taxon>Bryopsida</taxon>
        <taxon>Funariidae</taxon>
        <taxon>Funariales</taxon>
        <taxon>Funariaceae</taxon>
        <taxon>Physcomitrium</taxon>
    </lineage>
</organism>
<evidence type="ECO:0000256" key="8">
    <source>
        <dbReference type="ARBA" id="ARBA00023098"/>
    </source>
</evidence>
<reference evidence="10 12" key="1">
    <citation type="journal article" date="2008" name="Science">
        <title>The Physcomitrella genome reveals evolutionary insights into the conquest of land by plants.</title>
        <authorList>
            <person name="Rensing S."/>
            <person name="Lang D."/>
            <person name="Zimmer A."/>
            <person name="Terry A."/>
            <person name="Salamov A."/>
            <person name="Shapiro H."/>
            <person name="Nishiyama T."/>
            <person name="Perroud P.-F."/>
            <person name="Lindquist E."/>
            <person name="Kamisugi Y."/>
            <person name="Tanahashi T."/>
            <person name="Sakakibara K."/>
            <person name="Fujita T."/>
            <person name="Oishi K."/>
            <person name="Shin-I T."/>
            <person name="Kuroki Y."/>
            <person name="Toyoda A."/>
            <person name="Suzuki Y."/>
            <person name="Hashimoto A."/>
            <person name="Yamaguchi K."/>
            <person name="Sugano A."/>
            <person name="Kohara Y."/>
            <person name="Fujiyama A."/>
            <person name="Anterola A."/>
            <person name="Aoki S."/>
            <person name="Ashton N."/>
            <person name="Barbazuk W.B."/>
            <person name="Barker E."/>
            <person name="Bennetzen J."/>
            <person name="Bezanilla M."/>
            <person name="Blankenship R."/>
            <person name="Cho S.H."/>
            <person name="Dutcher S."/>
            <person name="Estelle M."/>
            <person name="Fawcett J.A."/>
            <person name="Gundlach H."/>
            <person name="Hanada K."/>
            <person name="Heyl A."/>
            <person name="Hicks K.A."/>
            <person name="Hugh J."/>
            <person name="Lohr M."/>
            <person name="Mayer K."/>
            <person name="Melkozernov A."/>
            <person name="Murata T."/>
            <person name="Nelson D."/>
            <person name="Pils B."/>
            <person name="Prigge M."/>
            <person name="Reiss B."/>
            <person name="Renner T."/>
            <person name="Rombauts S."/>
            <person name="Rushton P."/>
            <person name="Sanderfoot A."/>
            <person name="Schween G."/>
            <person name="Shiu S.-H."/>
            <person name="Stueber K."/>
            <person name="Theodoulou F.L."/>
            <person name="Tu H."/>
            <person name="Van de Peer Y."/>
            <person name="Verrier P.J."/>
            <person name="Waters E."/>
            <person name="Wood A."/>
            <person name="Yang L."/>
            <person name="Cove D."/>
            <person name="Cuming A."/>
            <person name="Hasebe M."/>
            <person name="Lucas S."/>
            <person name="Mishler D.B."/>
            <person name="Reski R."/>
            <person name="Grigoriev I."/>
            <person name="Quatrano R.S."/>
            <person name="Boore J.L."/>
        </authorList>
    </citation>
    <scope>NUCLEOTIDE SEQUENCE [LARGE SCALE GENOMIC DNA]</scope>
    <source>
        <strain evidence="11 12">cv. Gransden 2004</strain>
    </source>
</reference>
<dbReference type="InterPro" id="IPR029058">
    <property type="entry name" value="AB_hydrolase_fold"/>
</dbReference>
<keyword evidence="4" id="KW-0934">Plastid</keyword>
<evidence type="ECO:0000256" key="7">
    <source>
        <dbReference type="ARBA" id="ARBA00022963"/>
    </source>
</evidence>
<dbReference type="GeneID" id="112280994"/>
<dbReference type="EMBL" id="ABEU02000004">
    <property type="protein sequence ID" value="PNR55419.1"/>
    <property type="molecule type" value="Genomic_DNA"/>
</dbReference>
<dbReference type="OrthoDB" id="438440at2759"/>
<evidence type="ECO:0000256" key="3">
    <source>
        <dbReference type="ARBA" id="ARBA00022528"/>
    </source>
</evidence>
<comment type="subcellular location">
    <subcellularLocation>
        <location evidence="1">Plastid</location>
        <location evidence="1">Chloroplast</location>
    </subcellularLocation>
</comment>
<evidence type="ECO:0000256" key="4">
    <source>
        <dbReference type="ARBA" id="ARBA00022640"/>
    </source>
</evidence>
<dbReference type="InterPro" id="IPR002921">
    <property type="entry name" value="Fungal_lipase-type"/>
</dbReference>
<dbReference type="GO" id="GO:0008970">
    <property type="term" value="F:phospholipase A1 activity"/>
    <property type="evidence" value="ECO:0007669"/>
    <property type="project" value="UniProtKB-ARBA"/>
</dbReference>
<dbReference type="PaxDb" id="3218-PP1S13_266V6.1"/>
<evidence type="ECO:0000256" key="1">
    <source>
        <dbReference type="ARBA" id="ARBA00004229"/>
    </source>
</evidence>
<keyword evidence="12" id="KW-1185">Reference proteome</keyword>
<evidence type="ECO:0000259" key="9">
    <source>
        <dbReference type="Pfam" id="PF01764"/>
    </source>
</evidence>
<dbReference type="GO" id="GO:0016042">
    <property type="term" value="P:lipid catabolic process"/>
    <property type="evidence" value="ECO:0007669"/>
    <property type="project" value="UniProtKB-KW"/>
</dbReference>
<sequence length="545" mass="61285">MSSFSTLLTQPSLSQVAGIHLRTGCKGVIQAASSTATLVILPPLLPRGLQNRGLQSSTSLCNRHLIRRSPHTHDKRGIIMASQVMAADELMQESKDATVPPNTLAQRWRDIQGATDWKGMLDPIDSDLRAELIRYGEFAQACYDGFDGEVYSKYRGSCRYKREDFLNNAGLANSGYEVTKYLYTTTDVTSLLLLGESDAPMERMSNWAGFVAICTDEERIKQLGRRDIVVAWRGTSAKLEWAANLKRTLVPSSLDDRDQRDNWLDPRVRIEKGFLSLYTTKNPRTRSNKSSAREQLLSELLRLIKKYDDETLSITITGHSLGAAMATVSAYDIAESGINRHSMDDMKIPSQWNEHTTPTPTSDPSQTTHMNTVPITVFSFAGPRVGNSPFVDRVQALGIKALRVVNYHDYVPRVPGFFANEEMRMVQNLIDKLRWTYSHCGVELEINSDHSPYLRRKAGVANVHNLEGYLHLLAGYQGPGRGIGKDFKLMHRRDIALVNKSSDFLVPQQLVPSFWRQLANKGLVQNDDGDWIMPERDTEDMPYST</sequence>
<keyword evidence="7" id="KW-0442">Lipid degradation</keyword>
<dbReference type="PANTHER" id="PTHR31403">
    <property type="entry name" value="PHOSPHOLIPASE A1-IBETA2, CHLOROPLASTIC"/>
    <property type="match status" value="1"/>
</dbReference>